<accession>A0A4V6EN25</accession>
<evidence type="ECO:0000256" key="2">
    <source>
        <dbReference type="PIRSR" id="PIRSR617939-1"/>
    </source>
</evidence>
<gene>
    <name evidence="5" type="ORF">EHE19_017080</name>
</gene>
<feature type="binding site" evidence="3">
    <location>
        <begin position="8"/>
        <end position="13"/>
    </location>
    <ligand>
        <name>substrate</name>
    </ligand>
</feature>
<reference evidence="5 6" key="1">
    <citation type="submission" date="2020-09" db="EMBL/GenBank/DDBJ databases">
        <title>Characterization and genome sequencing of Ruminiclostridium sp. nov. MA18.</title>
        <authorList>
            <person name="Rettenmaier R."/>
            <person name="Kowollik M.-L."/>
            <person name="Liebl W."/>
            <person name="Zverlov V."/>
        </authorList>
    </citation>
    <scope>NUCLEOTIDE SEQUENCE [LARGE SCALE GENOMIC DNA]</scope>
    <source>
        <strain evidence="5 6">MA18</strain>
    </source>
</reference>
<dbReference type="Gene3D" id="3.10.490.10">
    <property type="entry name" value="Gamma-glutamyl cyclotransferase-like"/>
    <property type="match status" value="1"/>
</dbReference>
<dbReference type="InterPro" id="IPR036568">
    <property type="entry name" value="GGCT-like_sf"/>
</dbReference>
<dbReference type="PANTHER" id="PTHR12935:SF0">
    <property type="entry name" value="GAMMA-GLUTAMYLCYCLOTRANSFERASE"/>
    <property type="match status" value="1"/>
</dbReference>
<dbReference type="Proteomes" id="UP000306409">
    <property type="component" value="Chromosome"/>
</dbReference>
<keyword evidence="6" id="KW-1185">Reference proteome</keyword>
<dbReference type="Pfam" id="PF06094">
    <property type="entry name" value="GGACT"/>
    <property type="match status" value="1"/>
</dbReference>
<dbReference type="OrthoDB" id="158990at2"/>
<name>A0A4V6EN25_9FIRM</name>
<dbReference type="InterPro" id="IPR009288">
    <property type="entry name" value="AIG2-like_dom"/>
</dbReference>
<evidence type="ECO:0000313" key="5">
    <source>
        <dbReference type="EMBL" id="QNU66544.1"/>
    </source>
</evidence>
<evidence type="ECO:0000313" key="6">
    <source>
        <dbReference type="Proteomes" id="UP000306409"/>
    </source>
</evidence>
<proteinExistence type="predicted"/>
<dbReference type="AlphaFoldDB" id="A0A4V6EN25"/>
<evidence type="ECO:0000256" key="1">
    <source>
        <dbReference type="ARBA" id="ARBA00023239"/>
    </source>
</evidence>
<dbReference type="RefSeq" id="WP_137699160.1">
    <property type="nucleotide sequence ID" value="NZ_CP061336.1"/>
</dbReference>
<keyword evidence="5" id="KW-0808">Transferase</keyword>
<feature type="active site" description="Proton acceptor" evidence="2">
    <location>
        <position position="79"/>
    </location>
</feature>
<dbReference type="InterPro" id="IPR013024">
    <property type="entry name" value="GGCT-like"/>
</dbReference>
<dbReference type="CDD" id="cd06661">
    <property type="entry name" value="GGCT_like"/>
    <property type="match status" value="1"/>
</dbReference>
<dbReference type="InterPro" id="IPR017939">
    <property type="entry name" value="G-Glutamylcylcotransferase"/>
</dbReference>
<keyword evidence="1" id="KW-0456">Lyase</keyword>
<evidence type="ECO:0000259" key="4">
    <source>
        <dbReference type="Pfam" id="PF06094"/>
    </source>
</evidence>
<dbReference type="SUPFAM" id="SSF110857">
    <property type="entry name" value="Gamma-glutamyl cyclotransferase-like"/>
    <property type="match status" value="1"/>
</dbReference>
<sequence length="175" mass="20202">MKNETKIYGAYGSNMNLNQMSHRCPNAKVIGIGKLRSYRLTFRGINNGVANIEKRQGSTVPIVLWEITSECEKALDLFEAYPKLYVKEEVEVTTKDGTIKAMVYVMSKQYEQLSAEPSSHYINTIWQGYLDNKLPLIKLREAIAENRNETDTLRFKNNKYYAMPYLLSDINKKCK</sequence>
<dbReference type="PANTHER" id="PTHR12935">
    <property type="entry name" value="GAMMA-GLUTAMYLCYCLOTRANSFERASE"/>
    <property type="match status" value="1"/>
</dbReference>
<dbReference type="GO" id="GO:0003839">
    <property type="term" value="F:gamma-glutamylcyclotransferase activity"/>
    <property type="evidence" value="ECO:0007669"/>
    <property type="project" value="InterPro"/>
</dbReference>
<organism evidence="5 6">
    <name type="scientific">Ruminiclostridium herbifermentans</name>
    <dbReference type="NCBI Taxonomy" id="2488810"/>
    <lineage>
        <taxon>Bacteria</taxon>
        <taxon>Bacillati</taxon>
        <taxon>Bacillota</taxon>
        <taxon>Clostridia</taxon>
        <taxon>Eubacteriales</taxon>
        <taxon>Oscillospiraceae</taxon>
        <taxon>Ruminiclostridium</taxon>
    </lineage>
</organism>
<dbReference type="KEGG" id="rher:EHE19_017080"/>
<feature type="domain" description="Gamma-glutamylcyclotransferase AIG2-like" evidence="4">
    <location>
        <begin position="10"/>
        <end position="118"/>
    </location>
</feature>
<evidence type="ECO:0000256" key="3">
    <source>
        <dbReference type="PIRSR" id="PIRSR617939-2"/>
    </source>
</evidence>
<dbReference type="EMBL" id="CP061336">
    <property type="protein sequence ID" value="QNU66544.1"/>
    <property type="molecule type" value="Genomic_DNA"/>
</dbReference>
<feature type="binding site" evidence="3">
    <location>
        <position position="121"/>
    </location>
    <ligand>
        <name>substrate</name>
    </ligand>
</feature>
<dbReference type="GO" id="GO:0016740">
    <property type="term" value="F:transferase activity"/>
    <property type="evidence" value="ECO:0007669"/>
    <property type="project" value="UniProtKB-KW"/>
</dbReference>
<protein>
    <submittedName>
        <fullName evidence="5">Gamma-glutamylcyclotransferase</fullName>
    </submittedName>
</protein>